<dbReference type="GO" id="GO:0004674">
    <property type="term" value="F:protein serine/threonine kinase activity"/>
    <property type="evidence" value="ECO:0007669"/>
    <property type="project" value="TreeGrafter"/>
</dbReference>
<evidence type="ECO:0000256" key="5">
    <source>
        <dbReference type="SAM" id="Phobius"/>
    </source>
</evidence>
<keyword evidence="1" id="KW-0808">Transferase</keyword>
<keyword evidence="4" id="KW-0067">ATP-binding</keyword>
<dbReference type="OrthoDB" id="9801841at2"/>
<dbReference type="InterPro" id="IPR011009">
    <property type="entry name" value="Kinase-like_dom_sf"/>
</dbReference>
<keyword evidence="2" id="KW-0547">Nucleotide-binding</keyword>
<keyword evidence="3" id="KW-0418">Kinase</keyword>
<name>A0A2S4JGX6_9SPIO</name>
<dbReference type="SMART" id="SM00220">
    <property type="entry name" value="S_TKc"/>
    <property type="match status" value="1"/>
</dbReference>
<dbReference type="Gene3D" id="1.10.510.10">
    <property type="entry name" value="Transferase(Phosphotransferase) domain 1"/>
    <property type="match status" value="1"/>
</dbReference>
<reference evidence="8" key="1">
    <citation type="submission" date="2015-12" db="EMBL/GenBank/DDBJ databases">
        <authorList>
            <person name="Lodha T.D."/>
            <person name="Chintalapati S."/>
            <person name="Chintalapati V.R."/>
            <person name="Sravanthi T."/>
        </authorList>
    </citation>
    <scope>NUCLEOTIDE SEQUENCE [LARGE SCALE GENOMIC DNA]</scope>
    <source>
        <strain evidence="8">JC133</strain>
    </source>
</reference>
<evidence type="ECO:0000256" key="2">
    <source>
        <dbReference type="ARBA" id="ARBA00022741"/>
    </source>
</evidence>
<dbReference type="GO" id="GO:0005524">
    <property type="term" value="F:ATP binding"/>
    <property type="evidence" value="ECO:0007669"/>
    <property type="project" value="UniProtKB-KW"/>
</dbReference>
<accession>A0A2S4JGX6</accession>
<evidence type="ECO:0000256" key="1">
    <source>
        <dbReference type="ARBA" id="ARBA00022679"/>
    </source>
</evidence>
<dbReference type="InterPro" id="IPR000719">
    <property type="entry name" value="Prot_kinase_dom"/>
</dbReference>
<dbReference type="CDD" id="cd14014">
    <property type="entry name" value="STKc_PknB_like"/>
    <property type="match status" value="1"/>
</dbReference>
<keyword evidence="5" id="KW-1133">Transmembrane helix</keyword>
<dbReference type="AlphaFoldDB" id="A0A2S4JGX6"/>
<dbReference type="EMBL" id="LPWH01000117">
    <property type="protein sequence ID" value="POQ98814.1"/>
    <property type="molecule type" value="Genomic_DNA"/>
</dbReference>
<evidence type="ECO:0000256" key="3">
    <source>
        <dbReference type="ARBA" id="ARBA00022777"/>
    </source>
</evidence>
<proteinExistence type="predicted"/>
<dbReference type="PANTHER" id="PTHR43289">
    <property type="entry name" value="MITOGEN-ACTIVATED PROTEIN KINASE KINASE KINASE 20-RELATED"/>
    <property type="match status" value="1"/>
</dbReference>
<evidence type="ECO:0000313" key="8">
    <source>
        <dbReference type="Proteomes" id="UP000237350"/>
    </source>
</evidence>
<evidence type="ECO:0000259" key="6">
    <source>
        <dbReference type="PROSITE" id="PS50011"/>
    </source>
</evidence>
<comment type="caution">
    <text evidence="7">The sequence shown here is derived from an EMBL/GenBank/DDBJ whole genome shotgun (WGS) entry which is preliminary data.</text>
</comment>
<keyword evidence="5" id="KW-0472">Membrane</keyword>
<dbReference type="Pfam" id="PF00069">
    <property type="entry name" value="Pkinase"/>
    <property type="match status" value="1"/>
</dbReference>
<dbReference type="InterPro" id="IPR008271">
    <property type="entry name" value="Ser/Thr_kinase_AS"/>
</dbReference>
<keyword evidence="8" id="KW-1185">Reference proteome</keyword>
<dbReference type="PROSITE" id="PS50011">
    <property type="entry name" value="PROTEIN_KINASE_DOM"/>
    <property type="match status" value="1"/>
</dbReference>
<feature type="domain" description="Protein kinase" evidence="6">
    <location>
        <begin position="11"/>
        <end position="281"/>
    </location>
</feature>
<evidence type="ECO:0000313" key="7">
    <source>
        <dbReference type="EMBL" id="POQ98814.1"/>
    </source>
</evidence>
<dbReference type="Proteomes" id="UP000237350">
    <property type="component" value="Unassembled WGS sequence"/>
</dbReference>
<keyword evidence="5" id="KW-0812">Transmembrane</keyword>
<evidence type="ECO:0000256" key="4">
    <source>
        <dbReference type="ARBA" id="ARBA00022840"/>
    </source>
</evidence>
<protein>
    <recommendedName>
        <fullName evidence="6">Protein kinase domain-containing protein</fullName>
    </recommendedName>
</protein>
<dbReference type="RefSeq" id="WP_103680978.1">
    <property type="nucleotide sequence ID" value="NZ_LPWH01000117.1"/>
</dbReference>
<organism evidence="7 8">
    <name type="scientific">Alkalispirochaeta sphaeroplastigenens</name>
    <dbReference type="NCBI Taxonomy" id="1187066"/>
    <lineage>
        <taxon>Bacteria</taxon>
        <taxon>Pseudomonadati</taxon>
        <taxon>Spirochaetota</taxon>
        <taxon>Spirochaetia</taxon>
        <taxon>Spirochaetales</taxon>
        <taxon>Spirochaetaceae</taxon>
        <taxon>Alkalispirochaeta</taxon>
    </lineage>
</organism>
<sequence length="530" mass="60461">MARTVETIGKYQVLQRLAQGGMGAVYTARHPTLDRTVIIKKLTLRGSADMRERFRREAQIMMDLRNDAIVDVYDHFREGSSYYIVLEYVEGVSLEELIRRHRYVQEDAALLILREVCRALAYAHERGVVHRDIKPANILISSRGEVKLVDFGIATIHGGEEESALTREGMTLGTPSYMAPEQFQNTRSVDHRADIYSVGVVLYEMVTGKRPYPGTFSPEVISLIQKGRYRRPRKINPRISLFTARMIGRMLQPLPARRVSDLNRVIDRINRRLRLRPHGRIDSLVEACLEGEALRVRPRRRARVMALAGLVTVALLASLVAWGLHRGVHRELFQADSWGALEVTVRVGNSGLEGKEVFLRGTLFKDDGDRIPALDGGELRFFPDPQGESSRYFLFRARRKHLPPGSYRAKIEAGTALWWQSFQVPPLSEGHHHLVADFLEVPELPLVVSFDVRDRESGRRLTDEAEIFLFLGNRRLPWSAEAASRLRSGQIYRFQFRHPGYGEQIFSLAIAPEQARLHLQVHLEPLKESP</sequence>
<dbReference type="PANTHER" id="PTHR43289:SF6">
    <property type="entry name" value="SERINE_THREONINE-PROTEIN KINASE NEKL-3"/>
    <property type="match status" value="1"/>
</dbReference>
<feature type="transmembrane region" description="Helical" evidence="5">
    <location>
        <begin position="304"/>
        <end position="324"/>
    </location>
</feature>
<gene>
    <name evidence="7" type="ORF">AU468_12300</name>
</gene>
<dbReference type="PROSITE" id="PS00108">
    <property type="entry name" value="PROTEIN_KINASE_ST"/>
    <property type="match status" value="1"/>
</dbReference>
<dbReference type="SUPFAM" id="SSF56112">
    <property type="entry name" value="Protein kinase-like (PK-like)"/>
    <property type="match status" value="1"/>
</dbReference>